<dbReference type="AlphaFoldDB" id="A0A1W9KT73"/>
<evidence type="ECO:0000259" key="3">
    <source>
        <dbReference type="Pfam" id="PF02579"/>
    </source>
</evidence>
<protein>
    <recommendedName>
        <fullName evidence="3">Dinitrogenase iron-molybdenum cofactor biosynthesis domain-containing protein</fullName>
    </recommendedName>
</protein>
<reference evidence="4 5" key="1">
    <citation type="submission" date="2017-01" db="EMBL/GenBank/DDBJ databases">
        <title>Novel large sulfur bacteria in the metagenomes of groundwater-fed chemosynthetic microbial mats in the Lake Huron basin.</title>
        <authorList>
            <person name="Sharrar A.M."/>
            <person name="Flood B.E."/>
            <person name="Bailey J.V."/>
            <person name="Jones D.S."/>
            <person name="Biddanda B."/>
            <person name="Ruberg S.A."/>
            <person name="Marcus D.N."/>
            <person name="Dick G.J."/>
        </authorList>
    </citation>
    <scope>NUCLEOTIDE SEQUENCE [LARGE SCALE GENOMIC DNA]</scope>
    <source>
        <strain evidence="4">A7</strain>
    </source>
</reference>
<dbReference type="InterPro" id="IPR051840">
    <property type="entry name" value="NifX/NifY_domain"/>
</dbReference>
<dbReference type="EMBL" id="MTEI01000007">
    <property type="protein sequence ID" value="OQW87642.1"/>
    <property type="molecule type" value="Genomic_DNA"/>
</dbReference>
<sequence>MKIAITSQNRKTITEHAGMCRKFWVYDIQDQQVASKTLLELDKEQSFHESAHTVGPQAAHPLDGTDLLIAGSAGRGLQVRLGQRGIQVLVTTETDPDQAVAAWLAGNLPLVTTPPHDCDSHHGDGHDHHHEHEEA</sequence>
<proteinExistence type="predicted"/>
<accession>A0A1W9KT73</accession>
<evidence type="ECO:0000256" key="1">
    <source>
        <dbReference type="ARBA" id="ARBA00023231"/>
    </source>
</evidence>
<feature type="compositionally biased region" description="Basic and acidic residues" evidence="2">
    <location>
        <begin position="116"/>
        <end position="135"/>
    </location>
</feature>
<dbReference type="PANTHER" id="PTHR33937:SF2">
    <property type="entry name" value="DINITROGENASE IRON-MOLYBDENUM COFACTOR BIOSYNTHESIS DOMAIN-CONTAINING PROTEIN"/>
    <property type="match status" value="1"/>
</dbReference>
<name>A0A1W9KT73_9BURK</name>
<evidence type="ECO:0000313" key="4">
    <source>
        <dbReference type="EMBL" id="OQW87642.1"/>
    </source>
</evidence>
<dbReference type="SUPFAM" id="SSF53146">
    <property type="entry name" value="Nitrogenase accessory factor-like"/>
    <property type="match status" value="1"/>
</dbReference>
<keyword evidence="1" id="KW-0535">Nitrogen fixation</keyword>
<evidence type="ECO:0000313" key="5">
    <source>
        <dbReference type="Proteomes" id="UP000192505"/>
    </source>
</evidence>
<dbReference type="Gene3D" id="3.30.420.130">
    <property type="entry name" value="Dinitrogenase iron-molybdenum cofactor biosynthesis domain"/>
    <property type="match status" value="1"/>
</dbReference>
<comment type="caution">
    <text evidence="4">The sequence shown here is derived from an EMBL/GenBank/DDBJ whole genome shotgun (WGS) entry which is preliminary data.</text>
</comment>
<evidence type="ECO:0000256" key="2">
    <source>
        <dbReference type="SAM" id="MobiDB-lite"/>
    </source>
</evidence>
<dbReference type="Pfam" id="PF02579">
    <property type="entry name" value="Nitro_FeMo-Co"/>
    <property type="match status" value="1"/>
</dbReference>
<dbReference type="InterPro" id="IPR036105">
    <property type="entry name" value="DiNase_FeMo-co_biosyn_sf"/>
</dbReference>
<organism evidence="4 5">
    <name type="scientific">Rhodoferax ferrireducens</name>
    <dbReference type="NCBI Taxonomy" id="192843"/>
    <lineage>
        <taxon>Bacteria</taxon>
        <taxon>Pseudomonadati</taxon>
        <taxon>Pseudomonadota</taxon>
        <taxon>Betaproteobacteria</taxon>
        <taxon>Burkholderiales</taxon>
        <taxon>Comamonadaceae</taxon>
        <taxon>Rhodoferax</taxon>
    </lineage>
</organism>
<dbReference type="Proteomes" id="UP000192505">
    <property type="component" value="Unassembled WGS sequence"/>
</dbReference>
<gene>
    <name evidence="4" type="ORF">BWK72_12040</name>
</gene>
<feature type="region of interest" description="Disordered" evidence="2">
    <location>
        <begin position="114"/>
        <end position="135"/>
    </location>
</feature>
<dbReference type="InterPro" id="IPR003731">
    <property type="entry name" value="Di-Nase_FeMo-co_biosynth"/>
</dbReference>
<feature type="domain" description="Dinitrogenase iron-molybdenum cofactor biosynthesis" evidence="3">
    <location>
        <begin position="11"/>
        <end position="104"/>
    </location>
</feature>
<dbReference type="PANTHER" id="PTHR33937">
    <property type="entry name" value="IRON-MOLYBDENUM PROTEIN-RELATED-RELATED"/>
    <property type="match status" value="1"/>
</dbReference>